<dbReference type="InterPro" id="IPR015797">
    <property type="entry name" value="NUDIX_hydrolase-like_dom_sf"/>
</dbReference>
<dbReference type="PROSITE" id="PS51462">
    <property type="entry name" value="NUDIX"/>
    <property type="match status" value="1"/>
</dbReference>
<dbReference type="InterPro" id="IPR000086">
    <property type="entry name" value="NUDIX_hydrolase_dom"/>
</dbReference>
<keyword evidence="3" id="KW-1185">Reference proteome</keyword>
<reference evidence="2 3" key="1">
    <citation type="submission" date="2016-10" db="EMBL/GenBank/DDBJ databases">
        <title>Proteomics and genomics reveal pathogen-plant mechanisms compatible with a hemibiotrophic lifestyle of Diplodia corticola.</title>
        <authorList>
            <person name="Fernandes I."/>
            <person name="De Jonge R."/>
            <person name="Van De Peer Y."/>
            <person name="Devreese B."/>
            <person name="Alves A."/>
            <person name="Esteves A.C."/>
        </authorList>
    </citation>
    <scope>NUCLEOTIDE SEQUENCE [LARGE SCALE GENOMIC DNA]</scope>
    <source>
        <strain evidence="2 3">CBS 112549</strain>
    </source>
</reference>
<dbReference type="Pfam" id="PF00293">
    <property type="entry name" value="NUDIX"/>
    <property type="match status" value="1"/>
</dbReference>
<feature type="domain" description="Nudix hydrolase" evidence="1">
    <location>
        <begin position="41"/>
        <end position="190"/>
    </location>
</feature>
<dbReference type="EMBL" id="MNUE01000077">
    <property type="protein sequence ID" value="OJD29573.1"/>
    <property type="molecule type" value="Genomic_DNA"/>
</dbReference>
<dbReference type="GeneID" id="31019316"/>
<dbReference type="RefSeq" id="XP_020125833.1">
    <property type="nucleotide sequence ID" value="XM_020279054.1"/>
</dbReference>
<dbReference type="OrthoDB" id="276276at2759"/>
<dbReference type="AlphaFoldDB" id="A0A1J9RPT9"/>
<comment type="caution">
    <text evidence="2">The sequence shown here is derived from an EMBL/GenBank/DDBJ whole genome shotgun (WGS) entry which is preliminary data.</text>
</comment>
<evidence type="ECO:0000259" key="1">
    <source>
        <dbReference type="PROSITE" id="PS51462"/>
    </source>
</evidence>
<dbReference type="PANTHER" id="PTHR43736:SF1">
    <property type="entry name" value="DIHYDRONEOPTERIN TRIPHOSPHATE DIPHOSPHATASE"/>
    <property type="match status" value="1"/>
</dbReference>
<proteinExistence type="predicted"/>
<dbReference type="Proteomes" id="UP000183809">
    <property type="component" value="Unassembled WGS sequence"/>
</dbReference>
<dbReference type="PANTHER" id="PTHR43736">
    <property type="entry name" value="ADP-RIBOSE PYROPHOSPHATASE"/>
    <property type="match status" value="1"/>
</dbReference>
<dbReference type="Gene3D" id="3.90.79.10">
    <property type="entry name" value="Nucleoside Triphosphate Pyrophosphohydrolase"/>
    <property type="match status" value="1"/>
</dbReference>
<sequence length="195" mass="21673">MSARDPSSQGIVSLARPFTVAEELAHLSVSQQAYLQRHPQWQQLAVGALVFNAGRLLLVQRSATERAFPNVWEVPGGSVDADDETVLHAVARELEEETGLHVTSIKHEVGVGVQFRTGSGEKTTNWLKVAVEVEVAEQKAEAIAIRLDPVEHQDYLWVEEEDVRRGEVNGTRLEFMTADQRALVLEGFRLRRPAA</sequence>
<protein>
    <submittedName>
        <fullName evidence="2">Nudix domain protein</fullName>
    </submittedName>
</protein>
<dbReference type="SUPFAM" id="SSF55811">
    <property type="entry name" value="Nudix"/>
    <property type="match status" value="1"/>
</dbReference>
<evidence type="ECO:0000313" key="3">
    <source>
        <dbReference type="Proteomes" id="UP000183809"/>
    </source>
</evidence>
<gene>
    <name evidence="2" type="ORF">BKCO1_7700041</name>
</gene>
<accession>A0A1J9RPT9</accession>
<dbReference type="STRING" id="236234.A0A1J9RPT9"/>
<dbReference type="CDD" id="cd02883">
    <property type="entry name" value="NUDIX_Hydrolase"/>
    <property type="match status" value="1"/>
</dbReference>
<evidence type="ECO:0000313" key="2">
    <source>
        <dbReference type="EMBL" id="OJD29573.1"/>
    </source>
</evidence>
<organism evidence="2 3">
    <name type="scientific">Diplodia corticola</name>
    <dbReference type="NCBI Taxonomy" id="236234"/>
    <lineage>
        <taxon>Eukaryota</taxon>
        <taxon>Fungi</taxon>
        <taxon>Dikarya</taxon>
        <taxon>Ascomycota</taxon>
        <taxon>Pezizomycotina</taxon>
        <taxon>Dothideomycetes</taxon>
        <taxon>Dothideomycetes incertae sedis</taxon>
        <taxon>Botryosphaeriales</taxon>
        <taxon>Botryosphaeriaceae</taxon>
        <taxon>Diplodia</taxon>
    </lineage>
</organism>
<name>A0A1J9RPT9_9PEZI</name>